<accession>A0A086SZ05</accession>
<name>A0A086SZ05_HAPC1</name>
<feature type="compositionally biased region" description="Polar residues" evidence="3">
    <location>
        <begin position="1342"/>
        <end position="1355"/>
    </location>
</feature>
<dbReference type="GO" id="GO:0031956">
    <property type="term" value="F:medium-chain fatty acid-CoA ligase activity"/>
    <property type="evidence" value="ECO:0007669"/>
    <property type="project" value="TreeGrafter"/>
</dbReference>
<dbReference type="InterPro" id="IPR045851">
    <property type="entry name" value="AMP-bd_C_sf"/>
</dbReference>
<keyword evidence="1" id="KW-0596">Phosphopantetheine</keyword>
<feature type="domain" description="Carrier" evidence="5">
    <location>
        <begin position="766"/>
        <end position="840"/>
    </location>
</feature>
<feature type="compositionally biased region" description="Basic and acidic residues" evidence="3">
    <location>
        <begin position="1383"/>
        <end position="1398"/>
    </location>
</feature>
<feature type="transmembrane region" description="Helical" evidence="4">
    <location>
        <begin position="1432"/>
        <end position="1455"/>
    </location>
</feature>
<dbReference type="Pfam" id="PF00550">
    <property type="entry name" value="PP-binding"/>
    <property type="match status" value="1"/>
</dbReference>
<gene>
    <name evidence="6" type="ORF">ACRE_069520</name>
</gene>
<dbReference type="InterPro" id="IPR009081">
    <property type="entry name" value="PP-bd_ACP"/>
</dbReference>
<dbReference type="InterPro" id="IPR042099">
    <property type="entry name" value="ANL_N_sf"/>
</dbReference>
<dbReference type="Gene3D" id="2.160.10.10">
    <property type="entry name" value="Hexapeptide repeat proteins"/>
    <property type="match status" value="1"/>
</dbReference>
<dbReference type="PANTHER" id="PTHR43201">
    <property type="entry name" value="ACYL-COA SYNTHETASE"/>
    <property type="match status" value="1"/>
</dbReference>
<evidence type="ECO:0000313" key="6">
    <source>
        <dbReference type="EMBL" id="KFH42337.1"/>
    </source>
</evidence>
<dbReference type="OrthoDB" id="3633556at2759"/>
<dbReference type="GO" id="GO:0006631">
    <property type="term" value="P:fatty acid metabolic process"/>
    <property type="evidence" value="ECO:0007669"/>
    <property type="project" value="TreeGrafter"/>
</dbReference>
<dbReference type="InterPro" id="IPR011004">
    <property type="entry name" value="Trimer_LpxA-like_sf"/>
</dbReference>
<evidence type="ECO:0000256" key="2">
    <source>
        <dbReference type="ARBA" id="ARBA00022553"/>
    </source>
</evidence>
<reference evidence="7" key="1">
    <citation type="journal article" date="2014" name="Genome Announc.">
        <title>Genome sequence and annotation of Acremonium chrysogenum, producer of the beta-lactam antibiotic cephalosporin C.</title>
        <authorList>
            <person name="Terfehr D."/>
            <person name="Dahlmann T.A."/>
            <person name="Specht T."/>
            <person name="Zadra I."/>
            <person name="Kuernsteiner H."/>
            <person name="Kueck U."/>
        </authorList>
    </citation>
    <scope>NUCLEOTIDE SEQUENCE [LARGE SCALE GENOMIC DNA]</scope>
    <source>
        <strain evidence="7">ATCC 11550 / CBS 779.69 / DSM 880 / IAM 14645 / JCM 23072 / IMI 49137</strain>
    </source>
</reference>
<dbReference type="InterPro" id="IPR036736">
    <property type="entry name" value="ACP-like_sf"/>
</dbReference>
<dbReference type="Gene3D" id="3.40.50.12780">
    <property type="entry name" value="N-terminal domain of ligase-like"/>
    <property type="match status" value="1"/>
</dbReference>
<dbReference type="Proteomes" id="UP000029964">
    <property type="component" value="Unassembled WGS sequence"/>
</dbReference>
<dbReference type="PANTHER" id="PTHR43201:SF10">
    <property type="entry name" value="CARRIER DOMAIN-CONTAINING PROTEIN"/>
    <property type="match status" value="1"/>
</dbReference>
<dbReference type="SUPFAM" id="SSF56801">
    <property type="entry name" value="Acetyl-CoA synthetase-like"/>
    <property type="match status" value="2"/>
</dbReference>
<feature type="transmembrane region" description="Helical" evidence="4">
    <location>
        <begin position="1485"/>
        <end position="1513"/>
    </location>
</feature>
<evidence type="ECO:0000313" key="7">
    <source>
        <dbReference type="Proteomes" id="UP000029964"/>
    </source>
</evidence>
<sequence>MPSQPTVQELSALWLRLYDAPLSEVKQCPRLRDPNLDKSLFLRSIPASPRPSHRPLHVLYTLLSEVRGQWPTFDLITCHTRVLKSLPESVKTGADEEFAWLLEATSELVKQSYGAFSDFIWNEPRPALRTTKTESYITHQGLRNYVDRFRLPANKATSKPTVAIALQNGPLLAATCIAVTTYYTSAPINPAAGAEQFRADVRQSGATFILTSAEDFKKLQMRDWATSDGVRVLFVDWDNGDGIALRDVDDHPLTDTLGERQPNKADDIGLILFTSGTSGTKKVVPLTIHSIVAGIVFVIDSWGLTTAEVCLNMMPLYHVGGLVRNIFAPMFSGGTTICCSAFDPNTFWDVVEDLQPTWYYASPSMHSVILAEASARPEALRKSRIRLACNAAGGLLPSLACQLRDTFNCVVLPSYGMTECMPISTPPLNYRLDREGTSGISTGPELTILDWSEKQVSSGTVGRICVRGEPVFPGYLRPDGSFDKSPFNPAGWFDTGDLGYMDRDGYLYITGRSKEVINRGGELISPFEVENAILAAAMSTDSPISGRVTQVLAFSACHDVLQEVVAVAVVTPPQTPRVDLKTLHAALRSSLQQVKWPVLITYMDDLPKKNNKVLRIKLGQRLGLPDITDDMPSSCRHWEAKCPPTDTALSVDIPAAPCTIDHAAVSRTLDQVVPANLRHYYHKDPSQGATTLFIAPGRPGQKQPDPTLPEKLKRTMARTLHNYMVPDQIYVMPEPLPTQATGEVDEVQLRKDLKELQGASMEKLEASIEGRVTRAFAEILSCHPDEIAPNVDFFSLGGDSLRAGRLVSLLRTSFNAPISISLVFHHGTVKAIAAHIESTVQTQPADTQDRVVGCTETKSSRNPFLMLLQLFPLAVLYPMRRALQWTIFIVALSYTQEWPTNNTVPGRLFNLTLSIAFARVAIRCTAPFVGILAKWLIIGRYREGLYPMWGLYHTRWWMVQKIVSICGKGFFNANERTQRIYCRLMGARIGKGVKLSGASIGEWDLVDIRDEAVLHRCICRPFAAEGNTSMYLGRIVVGEKSFVGVSSIISAGSVIPPNTCIGPNSSSWELDDADEANRDLSPNAAPKPHWLLTCLFTLPLALVAWFASLLPWLGGLVGMVMDRPLDNDSPFRGILNWFTDPERVAYHYLALILRTLFSPFILFGFTVLVKVVLDIVFGKLGPGPANKRGAVATWRATLIKTLLPVPRLHSMTTLFGQHYEATSVAIRLLGGKVGKRVYWPGTGPGIGDYHLLDIGNDVVFGSRAHLITSDGRGSEKITVRDRAMIADRVCLLPGVDIGERATMGSGALTRRGAAYVADGTYVGSRGGDAVCLSTGREKSSEKSQVSARTPHNGSEVTLIEERMAPKKAGRGRIQHMSSDDTLAESRKASTHKPYETDRGGFASDSDSEYRSSESRNDISPFGRAFYMKLAPYHVMGPFAIFCYSSFLTVFTAFFWNVPNISSIQVVDAIIARYIPERSSMWFDVLALYLLSTVVIAILTTVQALLALGIVIAAKWILLGRRSPGNYDWDKSPYCQRWQLFLCIEKLRRNCYRGHGILGLLTGTHWIVLYFKALGAEIGRDCALFANGRPSLMFTEPDLIKLGDRVTVDDASVVAHINTRGKFDLNRLEIGDRCVLRSGSRLLSGATMKNDSCLLEHTLIMGGDVVEEKWTMQGWPAERFSGQRVRL</sequence>
<organism evidence="6 7">
    <name type="scientific">Hapsidospora chrysogenum (strain ATCC 11550 / CBS 779.69 / DSM 880 / IAM 14645 / JCM 23072 / IMI 49137)</name>
    <name type="common">Acremonium chrysogenum</name>
    <dbReference type="NCBI Taxonomy" id="857340"/>
    <lineage>
        <taxon>Eukaryota</taxon>
        <taxon>Fungi</taxon>
        <taxon>Dikarya</taxon>
        <taxon>Ascomycota</taxon>
        <taxon>Pezizomycotina</taxon>
        <taxon>Sordariomycetes</taxon>
        <taxon>Hypocreomycetidae</taxon>
        <taxon>Hypocreales</taxon>
        <taxon>Bionectriaceae</taxon>
        <taxon>Hapsidospora</taxon>
    </lineage>
</organism>
<dbReference type="Gene3D" id="1.10.1200.10">
    <property type="entry name" value="ACP-like"/>
    <property type="match status" value="1"/>
</dbReference>
<dbReference type="GO" id="GO:0031177">
    <property type="term" value="F:phosphopantetheine binding"/>
    <property type="evidence" value="ECO:0007669"/>
    <property type="project" value="InterPro"/>
</dbReference>
<evidence type="ECO:0000256" key="1">
    <source>
        <dbReference type="ARBA" id="ARBA00022450"/>
    </source>
</evidence>
<keyword evidence="2" id="KW-0597">Phosphoprotein</keyword>
<dbReference type="Pfam" id="PF00501">
    <property type="entry name" value="AMP-binding"/>
    <property type="match status" value="1"/>
</dbReference>
<feature type="transmembrane region" description="Helical" evidence="4">
    <location>
        <begin position="1090"/>
        <end position="1113"/>
    </location>
</feature>
<dbReference type="SUPFAM" id="SSF47336">
    <property type="entry name" value="ACP-like"/>
    <property type="match status" value="1"/>
</dbReference>
<dbReference type="PROSITE" id="PS50075">
    <property type="entry name" value="CARRIER"/>
    <property type="match status" value="1"/>
</dbReference>
<evidence type="ECO:0000256" key="4">
    <source>
        <dbReference type="SAM" id="Phobius"/>
    </source>
</evidence>
<dbReference type="SUPFAM" id="SSF51161">
    <property type="entry name" value="Trimeric LpxA-like enzymes"/>
    <property type="match status" value="3"/>
</dbReference>
<evidence type="ECO:0000256" key="3">
    <source>
        <dbReference type="SAM" id="MobiDB-lite"/>
    </source>
</evidence>
<proteinExistence type="predicted"/>
<keyword evidence="4" id="KW-0812">Transmembrane</keyword>
<keyword evidence="7" id="KW-1185">Reference proteome</keyword>
<evidence type="ECO:0000259" key="5">
    <source>
        <dbReference type="PROSITE" id="PS50075"/>
    </source>
</evidence>
<dbReference type="Gene3D" id="3.30.300.30">
    <property type="match status" value="2"/>
</dbReference>
<feature type="region of interest" description="Disordered" evidence="3">
    <location>
        <begin position="1332"/>
        <end position="1415"/>
    </location>
</feature>
<keyword evidence="4" id="KW-0472">Membrane</keyword>
<feature type="transmembrane region" description="Helical" evidence="4">
    <location>
        <begin position="1145"/>
        <end position="1169"/>
    </location>
</feature>
<dbReference type="STRING" id="857340.A0A086SZ05"/>
<dbReference type="InterPro" id="IPR020806">
    <property type="entry name" value="PKS_PP-bd"/>
</dbReference>
<dbReference type="SMART" id="SM00823">
    <property type="entry name" value="PKS_PP"/>
    <property type="match status" value="1"/>
</dbReference>
<protein>
    <submittedName>
        <fullName evidence="6">Putative peroxisomal-coenzyme A synthetase-like protein</fullName>
    </submittedName>
</protein>
<keyword evidence="4" id="KW-1133">Transmembrane helix</keyword>
<comment type="caution">
    <text evidence="6">The sequence shown here is derived from an EMBL/GenBank/DDBJ whole genome shotgun (WGS) entry which is preliminary data.</text>
</comment>
<dbReference type="HOGENOM" id="CLU_003997_0_0_1"/>
<dbReference type="InterPro" id="IPR000873">
    <property type="entry name" value="AMP-dep_synth/lig_dom"/>
</dbReference>
<dbReference type="EMBL" id="JPKY01000097">
    <property type="protein sequence ID" value="KFH42337.1"/>
    <property type="molecule type" value="Genomic_DNA"/>
</dbReference>